<evidence type="ECO:0000313" key="3">
    <source>
        <dbReference type="Proteomes" id="UP001162031"/>
    </source>
</evidence>
<feature type="compositionally biased region" description="Basic and acidic residues" evidence="1">
    <location>
        <begin position="693"/>
        <end position="702"/>
    </location>
</feature>
<evidence type="ECO:0000256" key="1">
    <source>
        <dbReference type="SAM" id="MobiDB-lite"/>
    </source>
</evidence>
<keyword evidence="3" id="KW-1185">Reference proteome</keyword>
<feature type="compositionally biased region" description="Basic and acidic residues" evidence="1">
    <location>
        <begin position="18"/>
        <end position="27"/>
    </location>
</feature>
<comment type="caution">
    <text evidence="2">The sequence shown here is derived from an EMBL/GenBank/DDBJ whole genome shotgun (WGS) entry which is preliminary data.</text>
</comment>
<dbReference type="PANTHER" id="PTHR31569">
    <property type="entry name" value="SWIM-TYPE DOMAIN-CONTAINING PROTEIN"/>
    <property type="match status" value="1"/>
</dbReference>
<feature type="region of interest" description="Disordered" evidence="1">
    <location>
        <begin position="1343"/>
        <end position="1365"/>
    </location>
</feature>
<gene>
    <name evidence="2" type="ORF">HBR001_LOCUS7025</name>
</gene>
<dbReference type="Proteomes" id="UP001162031">
    <property type="component" value="Unassembled WGS sequence"/>
</dbReference>
<name>A0AAV0UJ61_HYABA</name>
<accession>A0AAV0UJ61</accession>
<protein>
    <recommendedName>
        <fullName evidence="4">FAR1 domain-containing protein</fullName>
    </recommendedName>
</protein>
<dbReference type="InterPro" id="IPR052579">
    <property type="entry name" value="Zinc_finger_SWIM"/>
</dbReference>
<reference evidence="2" key="1">
    <citation type="submission" date="2022-12" db="EMBL/GenBank/DDBJ databases">
        <authorList>
            <person name="Webb A."/>
        </authorList>
    </citation>
    <scope>NUCLEOTIDE SEQUENCE</scope>
    <source>
        <strain evidence="2">Hp1</strain>
    </source>
</reference>
<organism evidence="2 3">
    <name type="scientific">Hyaloperonospora brassicae</name>
    <name type="common">Brassica downy mildew</name>
    <name type="synonym">Peronospora brassicae</name>
    <dbReference type="NCBI Taxonomy" id="162125"/>
    <lineage>
        <taxon>Eukaryota</taxon>
        <taxon>Sar</taxon>
        <taxon>Stramenopiles</taxon>
        <taxon>Oomycota</taxon>
        <taxon>Peronosporomycetes</taxon>
        <taxon>Peronosporales</taxon>
        <taxon>Peronosporaceae</taxon>
        <taxon>Hyaloperonospora</taxon>
    </lineage>
</organism>
<feature type="region of interest" description="Disordered" evidence="1">
    <location>
        <begin position="1"/>
        <end position="49"/>
    </location>
</feature>
<dbReference type="EMBL" id="CANTFL010001332">
    <property type="protein sequence ID" value="CAI5737041.1"/>
    <property type="molecule type" value="Genomic_DNA"/>
</dbReference>
<feature type="compositionally biased region" description="Polar residues" evidence="1">
    <location>
        <begin position="28"/>
        <end position="42"/>
    </location>
</feature>
<dbReference type="PANTHER" id="PTHR31569:SF4">
    <property type="entry name" value="SWIM-TYPE DOMAIN-CONTAINING PROTEIN"/>
    <property type="match status" value="1"/>
</dbReference>
<proteinExistence type="predicted"/>
<feature type="region of interest" description="Disordered" evidence="1">
    <location>
        <begin position="673"/>
        <end position="706"/>
    </location>
</feature>
<evidence type="ECO:0008006" key="4">
    <source>
        <dbReference type="Google" id="ProtNLM"/>
    </source>
</evidence>
<sequence length="1365" mass="149877">MSTKRRCASPCATEDEDPVKRARRDTDGTGSDSHNMSLQPYQSCGDDPVQAPSYLATAAHVEPITAENNVATDEGSTVAEGQEGTEVKDGTVQSDAVLSGALELSNGVATSSLGLLVVAPDFPVLHDSWERFDEALKAYGKATYQLYVIRSTTSVKRRNLKIAESGAREHMAATCDVEPETELGTPVVQDVPDVEKPQVVEKTLIPERFLWYSKSLKCTHGWKDRHRGTGKRGSGVVRSTSCSAKMCVTLQHRGPGPNDWKVVVTKHMQTHNHQLSKELYLYYTENRRIYDPDLLAVVGKTPGATPSSYDMVTAHIASLIEQTNQRPGSYRVLLSHTEQKQRHASLMASDSPTPLFSFPNENASDGSASKQLMALSETGAVDQPRLQMRTSPVAMAPLGATVLTPGTVPSIAIDGGGFCVPRVSVKVHASWNDFHDFIAQYSFDTAQTFRTRSTVSVAARNAKILSSDAAKSGRDEHDVASYASYATTSSSLRLIPKEYKWFSKLLICTYGWKRKARDKRSRGLVDESNDAGPCPAMLLARMERNVDGDWHIAINRQVQKHNHRLSGYIQKTSGSSSVPVQCAKNDAAEPFATAPLMNSSSAQRSSSTNSSSLLQAQAMAKLGVGHPPLRPQNHREIVVRVPKLQSIFTSWDEFHASLKAYSDATYQLYRTRTTSSAKGRNKKIARSTCGSGDDGKGKKYDNESDSDVTLNGSVIARKIPESWRWYSKTLTCTHGWKERHRGTGKRSAHGVRSTACPVKICATVQYMNPSARIHVESISDSVDASDLVTSDCHWRVVVTKHVVDHNHNLSRELYQHYCENRRIYDPELLAIDTSNTNMEVDSMVYQGSATAASDTLKPCIIDSQTCYRPQALSTDAGLAEDVDHAQVFGPSASSNAVDVEADEAATTHPSVPESLYSVDAGQHFVAPGGLLSYSSTTSYLSVQTDGQESQQLQRSDHQEHALAAFGGNAAGGPAVRGHASGESAALVNAVSQNTKSFDHGMLDNTGMAMTCAMPPSCSNVIASNIHGSLARANLERCRNPVKMMSESREVESSTLPASQRTCFPVAGGDTYSTIAPAGAPLNPSEACFDDENAALLYAEDMEGVWQPSSHVEIAKVTLQDGEAMWRVPRIVQRYPSWDAFHNYLDAYSAATFQLYRVRTTYSVRSRNTRLRQLAASRGLVVRSSDSNDSASFSAESEQAGVSGLSRAHLVPERYEWYSKTFLCTHGWKRRSRGSGQRRSHTVRAAECPVKVCATLQRTEGSNTWNVVVTKHLTEHNHNLSEALYLQYSDVRRVRDPEVLAQAEQLWRGGAARRRVFELLKEQSPNQVILMKDVHNLVQRWQSQERRAGQGEQRGDCNDQVSDSRV</sequence>
<evidence type="ECO:0000313" key="2">
    <source>
        <dbReference type="EMBL" id="CAI5737041.1"/>
    </source>
</evidence>